<dbReference type="InterPro" id="IPR036615">
    <property type="entry name" value="Mur_ligase_C_dom_sf"/>
</dbReference>
<dbReference type="Pfam" id="PF02875">
    <property type="entry name" value="Mur_ligase_C"/>
    <property type="match status" value="1"/>
</dbReference>
<dbReference type="SUPFAM" id="SSF53244">
    <property type="entry name" value="MurD-like peptide ligases, peptide-binding domain"/>
    <property type="match status" value="1"/>
</dbReference>
<evidence type="ECO:0000256" key="3">
    <source>
        <dbReference type="ARBA" id="ARBA00022618"/>
    </source>
</evidence>
<dbReference type="Pfam" id="PF08245">
    <property type="entry name" value="Mur_ligase_M"/>
    <property type="match status" value="1"/>
</dbReference>
<proteinExistence type="predicted"/>
<evidence type="ECO:0000256" key="1">
    <source>
        <dbReference type="ARBA" id="ARBA00022490"/>
    </source>
</evidence>
<protein>
    <recommendedName>
        <fullName evidence="10">UDP-MurNAc-pentapeptide synthetase</fullName>
    </recommendedName>
</protein>
<evidence type="ECO:0000256" key="7">
    <source>
        <dbReference type="ARBA" id="ARBA00022984"/>
    </source>
</evidence>
<dbReference type="GO" id="GO:0008360">
    <property type="term" value="P:regulation of cell shape"/>
    <property type="evidence" value="ECO:0007669"/>
    <property type="project" value="UniProtKB-KW"/>
</dbReference>
<keyword evidence="9" id="KW-0961">Cell wall biogenesis/degradation</keyword>
<dbReference type="AlphaFoldDB" id="A0A6J6PAF2"/>
<evidence type="ECO:0000256" key="6">
    <source>
        <dbReference type="ARBA" id="ARBA00022960"/>
    </source>
</evidence>
<dbReference type="GO" id="GO:0009252">
    <property type="term" value="P:peptidoglycan biosynthetic process"/>
    <property type="evidence" value="ECO:0007669"/>
    <property type="project" value="UniProtKB-KW"/>
</dbReference>
<name>A0A6J6PAF2_9ZZZZ</name>
<dbReference type="SUPFAM" id="SSF63418">
    <property type="entry name" value="MurE/MurF N-terminal domain"/>
    <property type="match status" value="1"/>
</dbReference>
<feature type="domain" description="Mur ligase C-terminal" evidence="11">
    <location>
        <begin position="288"/>
        <end position="399"/>
    </location>
</feature>
<dbReference type="Gene3D" id="3.40.1390.10">
    <property type="entry name" value="MurE/MurF, N-terminal domain"/>
    <property type="match status" value="1"/>
</dbReference>
<evidence type="ECO:0000256" key="4">
    <source>
        <dbReference type="ARBA" id="ARBA00022741"/>
    </source>
</evidence>
<evidence type="ECO:0000256" key="8">
    <source>
        <dbReference type="ARBA" id="ARBA00023306"/>
    </source>
</evidence>
<dbReference type="InterPro" id="IPR004101">
    <property type="entry name" value="Mur_ligase_C"/>
</dbReference>
<dbReference type="NCBIfam" id="TIGR01143">
    <property type="entry name" value="murF"/>
    <property type="match status" value="1"/>
</dbReference>
<dbReference type="EMBL" id="CAEZXP010000002">
    <property type="protein sequence ID" value="CAB4695799.1"/>
    <property type="molecule type" value="Genomic_DNA"/>
</dbReference>
<dbReference type="InterPro" id="IPR013221">
    <property type="entry name" value="Mur_ligase_cen"/>
</dbReference>
<dbReference type="InterPro" id="IPR036565">
    <property type="entry name" value="Mur-like_cat_sf"/>
</dbReference>
<evidence type="ECO:0000256" key="10">
    <source>
        <dbReference type="ARBA" id="ARBA00031461"/>
    </source>
</evidence>
<dbReference type="GO" id="GO:0047480">
    <property type="term" value="F:UDP-N-acetylmuramoyl-tripeptide-D-alanyl-D-alanine ligase activity"/>
    <property type="evidence" value="ECO:0007669"/>
    <property type="project" value="InterPro"/>
</dbReference>
<reference evidence="13" key="1">
    <citation type="submission" date="2020-05" db="EMBL/GenBank/DDBJ databases">
        <authorList>
            <person name="Chiriac C."/>
            <person name="Salcher M."/>
            <person name="Ghai R."/>
            <person name="Kavagutti S V."/>
        </authorList>
    </citation>
    <scope>NUCLEOTIDE SEQUENCE</scope>
</reference>
<gene>
    <name evidence="13" type="ORF">UFOPK2399_01015</name>
</gene>
<dbReference type="PANTHER" id="PTHR43024">
    <property type="entry name" value="UDP-N-ACETYLMURAMOYL-TRIPEPTIDE--D-ALANYL-D-ALANINE LIGASE"/>
    <property type="match status" value="1"/>
</dbReference>
<evidence type="ECO:0000256" key="5">
    <source>
        <dbReference type="ARBA" id="ARBA00022840"/>
    </source>
</evidence>
<keyword evidence="7" id="KW-0573">Peptidoglycan synthesis</keyword>
<dbReference type="GO" id="GO:0005524">
    <property type="term" value="F:ATP binding"/>
    <property type="evidence" value="ECO:0007669"/>
    <property type="project" value="UniProtKB-KW"/>
</dbReference>
<keyword evidence="5" id="KW-0067">ATP-binding</keyword>
<dbReference type="SUPFAM" id="SSF53623">
    <property type="entry name" value="MurD-like peptide ligases, catalytic domain"/>
    <property type="match status" value="1"/>
</dbReference>
<dbReference type="InterPro" id="IPR035911">
    <property type="entry name" value="MurE/MurF_N"/>
</dbReference>
<dbReference type="InterPro" id="IPR005863">
    <property type="entry name" value="UDP-N-AcMur_synth"/>
</dbReference>
<dbReference type="GO" id="GO:0051301">
    <property type="term" value="P:cell division"/>
    <property type="evidence" value="ECO:0007669"/>
    <property type="project" value="UniProtKB-KW"/>
</dbReference>
<keyword evidence="1" id="KW-0963">Cytoplasm</keyword>
<dbReference type="Gene3D" id="3.40.1190.10">
    <property type="entry name" value="Mur-like, catalytic domain"/>
    <property type="match status" value="1"/>
</dbReference>
<evidence type="ECO:0000259" key="12">
    <source>
        <dbReference type="Pfam" id="PF08245"/>
    </source>
</evidence>
<evidence type="ECO:0000256" key="2">
    <source>
        <dbReference type="ARBA" id="ARBA00022598"/>
    </source>
</evidence>
<keyword evidence="3" id="KW-0132">Cell division</keyword>
<evidence type="ECO:0000259" key="11">
    <source>
        <dbReference type="Pfam" id="PF02875"/>
    </source>
</evidence>
<keyword evidence="4" id="KW-0547">Nucleotide-binding</keyword>
<dbReference type="PANTHER" id="PTHR43024:SF1">
    <property type="entry name" value="UDP-N-ACETYLMURAMOYL-TRIPEPTIDE--D-ALANYL-D-ALANINE LIGASE"/>
    <property type="match status" value="1"/>
</dbReference>
<keyword evidence="2" id="KW-0436">Ligase</keyword>
<feature type="domain" description="Mur ligase central" evidence="12">
    <location>
        <begin position="90"/>
        <end position="259"/>
    </location>
</feature>
<evidence type="ECO:0000256" key="9">
    <source>
        <dbReference type="ARBA" id="ARBA00023316"/>
    </source>
</evidence>
<organism evidence="13">
    <name type="scientific">freshwater metagenome</name>
    <dbReference type="NCBI Taxonomy" id="449393"/>
    <lineage>
        <taxon>unclassified sequences</taxon>
        <taxon>metagenomes</taxon>
        <taxon>ecological metagenomes</taxon>
    </lineage>
</organism>
<sequence length="413" mass="43973">MIPIPLTEIETLGRVQARPWASVVTGVKIDSRLVEEGDLFVAVGERGADFVAHALARGADAVLEPHDAHAALAAIAGAVRRRSTAKIVAITGSTGKTTTKDILAALCAPRARTVASEANFNNELGVPLTLCRIETDTEICIAEMGMRGLRQIDWLARFTQPDVALITNVGPVHLEFLESVENVARAKAEVIEHLRPGGVAVVPDDRLLDPYLLRTDIEIRRFGRSTRDGQFNVAGRTITLTTNFTAGHQFDNLLAALIVCDALGLHIEDGTLDVAFSPLREEEQLVASGALLLNDSYNANPISMRAALEHAAGRVTEGRLIAVLGTMAELGADSAAFHREIGEQAANLGVTEIWGVGEAARGYDTGRVPFRWFANAADVDTTALLALASGDVVLVKGSRSVGLETVAAKVRGE</sequence>
<keyword evidence="6" id="KW-0133">Cell shape</keyword>
<dbReference type="InterPro" id="IPR051046">
    <property type="entry name" value="MurCDEF_CellWall_CoF430Synth"/>
</dbReference>
<accession>A0A6J6PAF2</accession>
<evidence type="ECO:0000313" key="13">
    <source>
        <dbReference type="EMBL" id="CAB4695799.1"/>
    </source>
</evidence>
<dbReference type="GO" id="GO:0071555">
    <property type="term" value="P:cell wall organization"/>
    <property type="evidence" value="ECO:0007669"/>
    <property type="project" value="UniProtKB-KW"/>
</dbReference>
<dbReference type="Gene3D" id="3.90.190.20">
    <property type="entry name" value="Mur ligase, C-terminal domain"/>
    <property type="match status" value="1"/>
</dbReference>
<keyword evidence="8" id="KW-0131">Cell cycle</keyword>